<dbReference type="GO" id="GO:0022857">
    <property type="term" value="F:transmembrane transporter activity"/>
    <property type="evidence" value="ECO:0007669"/>
    <property type="project" value="InterPro"/>
</dbReference>
<feature type="transmembrane region" description="Helical" evidence="25">
    <location>
        <begin position="428"/>
        <end position="449"/>
    </location>
</feature>
<dbReference type="InterPro" id="IPR020846">
    <property type="entry name" value="MFS_dom"/>
</dbReference>
<comment type="function">
    <text evidence="23">Lysosomal dipeptide uniporter that selectively exports lysine, arginine or histidine-containing dipeptides with a net positive charge from the lysosome lumen into the cytosol. Could play a role in a specific type of protein O-glycosylation indirectly regulating macrophages migration and tissue invasion. Also essential for liver homeostasis.</text>
</comment>
<dbReference type="Proteomes" id="UP000030146">
    <property type="component" value="Unassembled WGS sequence"/>
</dbReference>
<evidence type="ECO:0000256" key="3">
    <source>
        <dbReference type="ARBA" id="ARBA00022448"/>
    </source>
</evidence>
<evidence type="ECO:0000256" key="8">
    <source>
        <dbReference type="ARBA" id="ARBA00044876"/>
    </source>
</evidence>
<evidence type="ECO:0000256" key="18">
    <source>
        <dbReference type="ARBA" id="ARBA00044912"/>
    </source>
</evidence>
<dbReference type="Gene3D" id="1.20.1250.20">
    <property type="entry name" value="MFS general substrate transporter like domains"/>
    <property type="match status" value="2"/>
</dbReference>
<evidence type="ECO:0000256" key="5">
    <source>
        <dbReference type="ARBA" id="ARBA00022989"/>
    </source>
</evidence>
<evidence type="ECO:0000256" key="9">
    <source>
        <dbReference type="ARBA" id="ARBA00044878"/>
    </source>
</evidence>
<feature type="transmembrane region" description="Helical" evidence="25">
    <location>
        <begin position="323"/>
        <end position="343"/>
    </location>
</feature>
<proteinExistence type="inferred from homology"/>
<evidence type="ECO:0000256" key="13">
    <source>
        <dbReference type="ARBA" id="ARBA00044893"/>
    </source>
</evidence>
<dbReference type="RefSeq" id="WP_039422909.1">
    <property type="nucleotide sequence ID" value="NZ_JRAJ01000010.1"/>
</dbReference>
<evidence type="ECO:0000256" key="19">
    <source>
        <dbReference type="ARBA" id="ARBA00044919"/>
    </source>
</evidence>
<comment type="subunit">
    <text evidence="24">Homodimer. Interacts with lysosomal protein GLMP (via lumenal domain); the interaction starts while both proteins are still in the endoplasmic reticulum and is required for stabilization of MFSD1 in lysosomes but has no direct effect on its targeting to lysosomes or transporter activity.</text>
</comment>
<accession>A0A0A2DQS7</accession>
<feature type="transmembrane region" description="Helical" evidence="25">
    <location>
        <begin position="14"/>
        <end position="34"/>
    </location>
</feature>
<feature type="transmembrane region" description="Helical" evidence="25">
    <location>
        <begin position="390"/>
        <end position="413"/>
    </location>
</feature>
<evidence type="ECO:0000256" key="23">
    <source>
        <dbReference type="ARBA" id="ARBA00045709"/>
    </source>
</evidence>
<comment type="catalytic activity">
    <reaction evidence="17">
        <text>L-arginyl-glycine(out) = L-arginyl-glycine(in)</text>
        <dbReference type="Rhea" id="RHEA:79391"/>
        <dbReference type="ChEBI" id="CHEBI:229955"/>
    </reaction>
</comment>
<comment type="catalytic activity">
    <reaction evidence="10">
        <text>L-alpha-aminoacyl-L-arginine(out) = L-alpha-aminoacyl-L-arginine(in)</text>
        <dbReference type="Rhea" id="RHEA:79367"/>
        <dbReference type="ChEBI" id="CHEBI:229968"/>
    </reaction>
</comment>
<evidence type="ECO:0000256" key="24">
    <source>
        <dbReference type="ARBA" id="ARBA00046376"/>
    </source>
</evidence>
<feature type="transmembrane region" description="Helical" evidence="25">
    <location>
        <begin position="293"/>
        <end position="316"/>
    </location>
</feature>
<evidence type="ECO:0000313" key="27">
    <source>
        <dbReference type="EMBL" id="KGN95275.1"/>
    </source>
</evidence>
<evidence type="ECO:0000259" key="26">
    <source>
        <dbReference type="PROSITE" id="PS50850"/>
    </source>
</evidence>
<evidence type="ECO:0000256" key="2">
    <source>
        <dbReference type="ARBA" id="ARBA00008335"/>
    </source>
</evidence>
<dbReference type="GO" id="GO:0005765">
    <property type="term" value="C:lysosomal membrane"/>
    <property type="evidence" value="ECO:0007669"/>
    <property type="project" value="UniProtKB-SubCell"/>
</dbReference>
<sequence length="467" mass="50552">MTDAIKQSLRDKPAVRWTALILVAATMFFAYMFVDVLSPLKTQLEQQVNWSSTVFGSYGSSEFFINVFFGFLILAGIILDRMGVRFTAILSGSLMLLGALIKVYALSEVFNNGGFGYDMLNSFSMGFPPSAKLACVGFAIFGCGCEMAGVTVSRAIVKWFHGKELALAMGLEMAIARLGVFAVFWTSPIISKQFEGTLQSVQVPVIFVTALLFIGLILYGIYGILDKKLDREVQDASVEEEEPFRFKDLKQVFGNSMFWIVALLCVLYYSAIFPFQKFATEMLQSNIGLTAEGAARIFSMFPLGAMVLTPFLGAFLDKVGKGATMLIVGAVLMFICHLTFAIFPFESGTTSSLAIAIAAIVVLGISFSLVPAALWPSVPKIIDPKVLGSAYSAIFFIQNIGLMVVPIVIGAILDATNKGVAAGEPKNYTLAMLVFASFGVLAFILGILLKGADVKKGYGLELPNIEK</sequence>
<comment type="catalytic activity">
    <reaction evidence="11">
        <text>L-alpha-aminoacyl-L-histidine(out) = L-alpha-aminoacyl-L-histidine(in)</text>
        <dbReference type="Rhea" id="RHEA:79375"/>
        <dbReference type="ChEBI" id="CHEBI:229967"/>
    </reaction>
</comment>
<feature type="transmembrane region" description="Helical" evidence="25">
    <location>
        <begin position="165"/>
        <end position="185"/>
    </location>
</feature>
<dbReference type="EMBL" id="JRAK01000004">
    <property type="protein sequence ID" value="KGN95275.1"/>
    <property type="molecule type" value="Genomic_DNA"/>
</dbReference>
<dbReference type="PANTHER" id="PTHR23512:SF3">
    <property type="entry name" value="MAJOR FACILITATOR SUPERFAMILY DOMAIN-CONTAINING PROTEIN 1"/>
    <property type="match status" value="1"/>
</dbReference>
<evidence type="ECO:0000256" key="22">
    <source>
        <dbReference type="ARBA" id="ARBA00045018"/>
    </source>
</evidence>
<feature type="transmembrane region" description="Helical" evidence="25">
    <location>
        <begin position="355"/>
        <end position="378"/>
    </location>
</feature>
<evidence type="ECO:0000256" key="4">
    <source>
        <dbReference type="ARBA" id="ARBA00022692"/>
    </source>
</evidence>
<dbReference type="InterPro" id="IPR011701">
    <property type="entry name" value="MFS"/>
</dbReference>
<comment type="catalytic activity">
    <reaction evidence="8">
        <text>L-lysyl-L-alanine(out) = L-lysyl-L-alanine(in)</text>
        <dbReference type="Rhea" id="RHEA:79399"/>
        <dbReference type="ChEBI" id="CHEBI:229954"/>
    </reaction>
</comment>
<dbReference type="SUPFAM" id="SSF103473">
    <property type="entry name" value="MFS general substrate transporter"/>
    <property type="match status" value="1"/>
</dbReference>
<evidence type="ECO:0000256" key="15">
    <source>
        <dbReference type="ARBA" id="ARBA00044899"/>
    </source>
</evidence>
<comment type="catalytic activity">
    <reaction evidence="20">
        <text>L-lysyl-glycine(out) = L-lysyl-glycine(in)</text>
        <dbReference type="Rhea" id="RHEA:79407"/>
        <dbReference type="ChEBI" id="CHEBI:191202"/>
    </reaction>
</comment>
<comment type="catalytic activity">
    <reaction evidence="15">
        <text>L-arginyl-L-alpha-amino acid(out) = L-arginyl-L-alpha-amino acid(in)</text>
        <dbReference type="Rhea" id="RHEA:79371"/>
        <dbReference type="ChEBI" id="CHEBI:84315"/>
    </reaction>
</comment>
<comment type="catalytic activity">
    <reaction evidence="9">
        <text>L-histidyl-glycine(out) = L-histidyl-glycine(in)</text>
        <dbReference type="Rhea" id="RHEA:79395"/>
        <dbReference type="ChEBI" id="CHEBI:229957"/>
    </reaction>
</comment>
<gene>
    <name evidence="27" type="ORF">HR15_00320</name>
</gene>
<keyword evidence="7" id="KW-0458">Lysosome</keyword>
<evidence type="ECO:0000256" key="21">
    <source>
        <dbReference type="ARBA" id="ARBA00044985"/>
    </source>
</evidence>
<keyword evidence="28" id="KW-1185">Reference proteome</keyword>
<dbReference type="Pfam" id="PF07690">
    <property type="entry name" value="MFS_1"/>
    <property type="match status" value="2"/>
</dbReference>
<feature type="transmembrane region" description="Helical" evidence="25">
    <location>
        <begin position="54"/>
        <end position="79"/>
    </location>
</feature>
<evidence type="ECO:0000256" key="11">
    <source>
        <dbReference type="ARBA" id="ARBA00044884"/>
    </source>
</evidence>
<comment type="catalytic activity">
    <reaction evidence="12">
        <text>L-lysyl-L-alpha-amino acid(out) = L-lysyl-L-alpha-amino acid(in)</text>
        <dbReference type="Rhea" id="RHEA:79387"/>
        <dbReference type="ChEBI" id="CHEBI:229965"/>
    </reaction>
</comment>
<reference evidence="27 28" key="1">
    <citation type="submission" date="2014-08" db="EMBL/GenBank/DDBJ databases">
        <title>Porphyromonas gulae strain:COT-052_OH3439 Genome sequencing.</title>
        <authorList>
            <person name="Wallis C."/>
            <person name="Deusch O."/>
            <person name="O'Flynn C."/>
            <person name="Davis I."/>
            <person name="Jospin G."/>
            <person name="Darling A.E."/>
            <person name="Coil D.A."/>
            <person name="Alexiev A."/>
            <person name="Horsfall A."/>
            <person name="Kirkwood N."/>
            <person name="Harris S."/>
            <person name="Eisen J.A."/>
        </authorList>
    </citation>
    <scope>NUCLEOTIDE SEQUENCE [LARGE SCALE GENOMIC DNA]</scope>
    <source>
        <strain evidence="28">COT-052 OH3439</strain>
    </source>
</reference>
<evidence type="ECO:0000256" key="20">
    <source>
        <dbReference type="ARBA" id="ARBA00044924"/>
    </source>
</evidence>
<feature type="transmembrane region" description="Helical" evidence="25">
    <location>
        <begin position="205"/>
        <end position="225"/>
    </location>
</feature>
<comment type="catalytic activity">
    <reaction evidence="14">
        <text>L-aspartyl-L-lysine(out) = L-aspartyl-L-lysine(in)</text>
        <dbReference type="Rhea" id="RHEA:79411"/>
        <dbReference type="ChEBI" id="CHEBI:229953"/>
    </reaction>
</comment>
<comment type="similarity">
    <text evidence="2">Belongs to the major facilitator superfamily.</text>
</comment>
<comment type="catalytic activity">
    <reaction evidence="13">
        <text>L-alpha-aminoacyl-L-lysine(out) = L-alpha-aminoacyl-L-lysine(in)</text>
        <dbReference type="Rhea" id="RHEA:79383"/>
        <dbReference type="ChEBI" id="CHEBI:229966"/>
    </reaction>
</comment>
<comment type="catalytic activity">
    <reaction evidence="16">
        <text>L-lysyl-L-lysine(out) = L-lysyl-L-lysine(in)</text>
        <dbReference type="Rhea" id="RHEA:79403"/>
        <dbReference type="ChEBI" id="CHEBI:229956"/>
    </reaction>
</comment>
<keyword evidence="5 25" id="KW-1133">Transmembrane helix</keyword>
<evidence type="ECO:0000256" key="14">
    <source>
        <dbReference type="ARBA" id="ARBA00044898"/>
    </source>
</evidence>
<feature type="domain" description="Major facilitator superfamily (MFS) profile" evidence="26">
    <location>
        <begin position="257"/>
        <end position="467"/>
    </location>
</feature>
<evidence type="ECO:0000256" key="1">
    <source>
        <dbReference type="ARBA" id="ARBA00004155"/>
    </source>
</evidence>
<evidence type="ECO:0000256" key="10">
    <source>
        <dbReference type="ARBA" id="ARBA00044881"/>
    </source>
</evidence>
<dbReference type="PROSITE" id="PS50850">
    <property type="entry name" value="MFS"/>
    <property type="match status" value="1"/>
</dbReference>
<evidence type="ECO:0000256" key="25">
    <source>
        <dbReference type="SAM" id="Phobius"/>
    </source>
</evidence>
<evidence type="ECO:0000256" key="6">
    <source>
        <dbReference type="ARBA" id="ARBA00023136"/>
    </source>
</evidence>
<organism evidence="27 28">
    <name type="scientific">Porphyromonas gulae</name>
    <dbReference type="NCBI Taxonomy" id="111105"/>
    <lineage>
        <taxon>Bacteria</taxon>
        <taxon>Pseudomonadati</taxon>
        <taxon>Bacteroidota</taxon>
        <taxon>Bacteroidia</taxon>
        <taxon>Bacteroidales</taxon>
        <taxon>Porphyromonadaceae</taxon>
        <taxon>Porphyromonas</taxon>
    </lineage>
</organism>
<feature type="transmembrane region" description="Helical" evidence="25">
    <location>
        <begin position="252"/>
        <end position="273"/>
    </location>
</feature>
<evidence type="ECO:0000256" key="16">
    <source>
        <dbReference type="ARBA" id="ARBA00044900"/>
    </source>
</evidence>
<dbReference type="InterPro" id="IPR036259">
    <property type="entry name" value="MFS_trans_sf"/>
</dbReference>
<dbReference type="AlphaFoldDB" id="A0A0A2DQS7"/>
<dbReference type="PANTHER" id="PTHR23512">
    <property type="entry name" value="MAJOR FACILITATOR SUPERFAMILY DOMAIN-CONTAINING PROTEIN 1"/>
    <property type="match status" value="1"/>
</dbReference>
<comment type="caution">
    <text evidence="27">The sequence shown here is derived from an EMBL/GenBank/DDBJ whole genome shotgun (WGS) entry which is preliminary data.</text>
</comment>
<feature type="transmembrane region" description="Helical" evidence="25">
    <location>
        <begin position="86"/>
        <end position="110"/>
    </location>
</feature>
<keyword evidence="3" id="KW-0813">Transport</keyword>
<keyword evidence="6 25" id="KW-0472">Membrane</keyword>
<keyword evidence="4 25" id="KW-0812">Transmembrane</keyword>
<comment type="subcellular location">
    <subcellularLocation>
        <location evidence="1">Lysosome membrane</location>
        <topology evidence="1">Multi-pass membrane protein</topology>
    </subcellularLocation>
</comment>
<evidence type="ECO:0000256" key="17">
    <source>
        <dbReference type="ARBA" id="ARBA00044903"/>
    </source>
</evidence>
<feature type="transmembrane region" description="Helical" evidence="25">
    <location>
        <begin position="130"/>
        <end position="153"/>
    </location>
</feature>
<evidence type="ECO:0000256" key="7">
    <source>
        <dbReference type="ARBA" id="ARBA00023228"/>
    </source>
</evidence>
<evidence type="ECO:0000313" key="28">
    <source>
        <dbReference type="Proteomes" id="UP000030146"/>
    </source>
</evidence>
<evidence type="ECO:0000256" key="12">
    <source>
        <dbReference type="ARBA" id="ARBA00044891"/>
    </source>
</evidence>
<dbReference type="InterPro" id="IPR052187">
    <property type="entry name" value="MFSD1"/>
</dbReference>
<protein>
    <recommendedName>
        <fullName evidence="21">Lysosomal dipeptide transporter MFSD1</fullName>
    </recommendedName>
    <alternativeName>
        <fullName evidence="22">Major facilitator superfamily domain-containing protein 1</fullName>
    </alternativeName>
</protein>
<comment type="catalytic activity">
    <reaction evidence="19">
        <text>L-alanyl-L-lysine(out) = L-alanyl-L-lysine(in)</text>
        <dbReference type="Rhea" id="RHEA:79415"/>
        <dbReference type="ChEBI" id="CHEBI:192470"/>
    </reaction>
</comment>
<comment type="catalytic activity">
    <reaction evidence="18">
        <text>L-histidyl-L-alpha-amino acid(out) = L-histidyl-L-alpha-amino acid(in)</text>
        <dbReference type="Rhea" id="RHEA:79379"/>
        <dbReference type="ChEBI" id="CHEBI:229964"/>
    </reaction>
</comment>
<name>A0A0A2DQS7_9PORP</name>